<sequence>MNTPAHFKEQLADELASHASTLSAPAGHRAVLRLRAPRRRTALTVGIAAAAAVAVALPLGSGSHGTRQAAPAPRTASTGPAARSTPGMSLDIVNADYAVRSKPGGLVSVQLFDAKGVPGLQAALDKAGIPAKVLVPSASCHTTGSSGRPRGSLTEVAPPSGYHGDGVRDIKPGAIRTGDHLLFIAETDGGAPGLLAIRLVGTLPECVPAGR</sequence>
<evidence type="ECO:0000256" key="1">
    <source>
        <dbReference type="SAM" id="MobiDB-lite"/>
    </source>
</evidence>
<feature type="transmembrane region" description="Helical" evidence="2">
    <location>
        <begin position="42"/>
        <end position="60"/>
    </location>
</feature>
<organism evidence="3 4">
    <name type="scientific">Streptomyces similanensis</name>
    <dbReference type="NCBI Taxonomy" id="1274988"/>
    <lineage>
        <taxon>Bacteria</taxon>
        <taxon>Bacillati</taxon>
        <taxon>Actinomycetota</taxon>
        <taxon>Actinomycetes</taxon>
        <taxon>Kitasatosporales</taxon>
        <taxon>Streptomycetaceae</taxon>
        <taxon>Streptomyces</taxon>
    </lineage>
</organism>
<protein>
    <submittedName>
        <fullName evidence="3">Uncharacterized protein</fullName>
    </submittedName>
</protein>
<name>A0ABP9KC87_9ACTN</name>
<proteinExistence type="predicted"/>
<dbReference type="EMBL" id="BAABKC010000038">
    <property type="protein sequence ID" value="GAA5054365.1"/>
    <property type="molecule type" value="Genomic_DNA"/>
</dbReference>
<dbReference type="Proteomes" id="UP001500124">
    <property type="component" value="Unassembled WGS sequence"/>
</dbReference>
<keyword evidence="2" id="KW-1133">Transmembrane helix</keyword>
<keyword evidence="2" id="KW-0812">Transmembrane</keyword>
<keyword evidence="4" id="KW-1185">Reference proteome</keyword>
<feature type="region of interest" description="Disordered" evidence="1">
    <location>
        <begin position="62"/>
        <end position="87"/>
    </location>
</feature>
<accession>A0ABP9KC87</accession>
<evidence type="ECO:0000313" key="3">
    <source>
        <dbReference type="EMBL" id="GAA5054365.1"/>
    </source>
</evidence>
<gene>
    <name evidence="3" type="ORF">GCM10023336_25510</name>
</gene>
<comment type="caution">
    <text evidence="3">The sequence shown here is derived from an EMBL/GenBank/DDBJ whole genome shotgun (WGS) entry which is preliminary data.</text>
</comment>
<keyword evidence="2" id="KW-0472">Membrane</keyword>
<reference evidence="4" key="1">
    <citation type="journal article" date="2019" name="Int. J. Syst. Evol. Microbiol.">
        <title>The Global Catalogue of Microorganisms (GCM) 10K type strain sequencing project: providing services to taxonomists for standard genome sequencing and annotation.</title>
        <authorList>
            <consortium name="The Broad Institute Genomics Platform"/>
            <consortium name="The Broad Institute Genome Sequencing Center for Infectious Disease"/>
            <person name="Wu L."/>
            <person name="Ma J."/>
        </authorList>
    </citation>
    <scope>NUCLEOTIDE SEQUENCE [LARGE SCALE GENOMIC DNA]</scope>
    <source>
        <strain evidence="4">JCM 18410</strain>
    </source>
</reference>
<evidence type="ECO:0000313" key="4">
    <source>
        <dbReference type="Proteomes" id="UP001500124"/>
    </source>
</evidence>
<dbReference type="RefSeq" id="WP_345668428.1">
    <property type="nucleotide sequence ID" value="NZ_BAABKC010000038.1"/>
</dbReference>
<evidence type="ECO:0000256" key="2">
    <source>
        <dbReference type="SAM" id="Phobius"/>
    </source>
</evidence>